<reference evidence="1" key="2">
    <citation type="journal article" date="2014" name="ISME J.">
        <title>Microbial stratification in low pH oxic and suboxic macroscopic growths along an acid mine drainage.</title>
        <authorList>
            <person name="Mendez-Garcia C."/>
            <person name="Mesa V."/>
            <person name="Sprenger R.R."/>
            <person name="Richter M."/>
            <person name="Diez M.S."/>
            <person name="Solano J."/>
            <person name="Bargiela R."/>
            <person name="Golyshina O.V."/>
            <person name="Manteca A."/>
            <person name="Ramos J.L."/>
            <person name="Gallego J.R."/>
            <person name="Llorente I."/>
            <person name="Martins Dos Santos V.A."/>
            <person name="Jensen O.N."/>
            <person name="Pelaez A.I."/>
            <person name="Sanchez J."/>
            <person name="Ferrer M."/>
        </authorList>
    </citation>
    <scope>NUCLEOTIDE SEQUENCE</scope>
</reference>
<dbReference type="PANTHER" id="PTHR38031">
    <property type="entry name" value="SULFUR CARRIER PROTEIN SLR0821-RELATED"/>
    <property type="match status" value="1"/>
</dbReference>
<dbReference type="InterPro" id="IPR052045">
    <property type="entry name" value="Sulfur_Carrier/Prot_Modifier"/>
</dbReference>
<organism evidence="1">
    <name type="scientific">mine drainage metagenome</name>
    <dbReference type="NCBI Taxonomy" id="410659"/>
    <lineage>
        <taxon>unclassified sequences</taxon>
        <taxon>metagenomes</taxon>
        <taxon>ecological metagenomes</taxon>
    </lineage>
</organism>
<name>T0YBR1_9ZZZZ</name>
<gene>
    <name evidence="1" type="ORF">B2A_14589</name>
</gene>
<dbReference type="EMBL" id="AUZZ01010597">
    <property type="protein sequence ID" value="EQD29227.1"/>
    <property type="molecule type" value="Genomic_DNA"/>
</dbReference>
<dbReference type="AlphaFoldDB" id="T0YBR1"/>
<accession>T0YBR1</accession>
<dbReference type="Gene3D" id="3.10.20.30">
    <property type="match status" value="1"/>
</dbReference>
<sequence>MEVHLDRWLSEFGAPREARLSAPDLPGLIGALEAQYPRLRGKMRDDTGAMRRFVRIFVNGEPVEGLDSAVALGPDDRVDILHSIAGG</sequence>
<dbReference type="SUPFAM" id="SSF54285">
    <property type="entry name" value="MoaD/ThiS"/>
    <property type="match status" value="1"/>
</dbReference>
<proteinExistence type="predicted"/>
<dbReference type="Pfam" id="PF02597">
    <property type="entry name" value="ThiS"/>
    <property type="match status" value="1"/>
</dbReference>
<reference evidence="1" key="1">
    <citation type="submission" date="2013-08" db="EMBL/GenBank/DDBJ databases">
        <authorList>
            <person name="Mendez C."/>
            <person name="Richter M."/>
            <person name="Ferrer M."/>
            <person name="Sanchez J."/>
        </authorList>
    </citation>
    <scope>NUCLEOTIDE SEQUENCE</scope>
</reference>
<dbReference type="InterPro" id="IPR016155">
    <property type="entry name" value="Mopterin_synth/thiamin_S_b"/>
</dbReference>
<dbReference type="InterPro" id="IPR012675">
    <property type="entry name" value="Beta-grasp_dom_sf"/>
</dbReference>
<comment type="caution">
    <text evidence="1">The sequence shown here is derived from an EMBL/GenBank/DDBJ whole genome shotgun (WGS) entry which is preliminary data.</text>
</comment>
<protein>
    <submittedName>
        <fullName evidence="1">Thiamine S protein</fullName>
    </submittedName>
</protein>
<dbReference type="InterPro" id="IPR003749">
    <property type="entry name" value="ThiS/MoaD-like"/>
</dbReference>
<evidence type="ECO:0000313" key="1">
    <source>
        <dbReference type="EMBL" id="EQD29227.1"/>
    </source>
</evidence>
<dbReference type="PANTHER" id="PTHR38031:SF1">
    <property type="entry name" value="SULFUR CARRIER PROTEIN CYSO"/>
    <property type="match status" value="1"/>
</dbReference>